<dbReference type="Proteomes" id="UP000619293">
    <property type="component" value="Unassembled WGS sequence"/>
</dbReference>
<comment type="similarity">
    <text evidence="1">Belongs to the N(4)/N(6)-methyltransferase family. N(4) subfamily.</text>
</comment>
<keyword evidence="6" id="KW-0680">Restriction system</keyword>
<keyword evidence="5" id="KW-0949">S-adenosyl-L-methionine</keyword>
<keyword evidence="4" id="KW-0808">Transferase</keyword>
<dbReference type="SUPFAM" id="SSF53335">
    <property type="entry name" value="S-adenosyl-L-methionine-dependent methyltransferases"/>
    <property type="match status" value="2"/>
</dbReference>
<dbReference type="GO" id="GO:0003677">
    <property type="term" value="F:DNA binding"/>
    <property type="evidence" value="ECO:0007669"/>
    <property type="project" value="InterPro"/>
</dbReference>
<name>A0A8J3NT95_9ACTN</name>
<sequence>MAQASKHLGAQQATLFPDPVTHTASRRLSPKRPRVETAGLADVFPYYAGFSFEWAVSRLQTQVQTPADVVLDPWNGSGTTTLAARSLDLPAVGIDLNPIANVVAGLRLQVTPAATPLSPPGARRAKKVSTDPLSSWLSSRAVNRLRDWTEAADQADPATSALARVALFRIVRRITKSFEGTNPTWVRRVSADQSQLDYLPRDLDELLVEDQRFILDRLAEAPTGQNLVALLTASSSALPLRDSSIDVILTSPPYLTRIDYAVAYARELAILGVDIASDRTLRSSLMGTTLIRAASGHAASRYGPLATQLVSDVASHKSKASSGYYLKQVRQYLDDLYVSFEEISRVAKPGARMTMVVQDSYYKDIPINLAGICMEAGHRLGWHCSEPEQLEVSRTLTTLNKAARAYPKEKVVESVLTMRKLGS</sequence>
<feature type="region of interest" description="Disordered" evidence="8">
    <location>
        <begin position="1"/>
        <end position="32"/>
    </location>
</feature>
<dbReference type="RefSeq" id="WP_191844059.1">
    <property type="nucleotide sequence ID" value="NZ_BAAALB010000045.1"/>
</dbReference>
<dbReference type="EMBL" id="BONG01000020">
    <property type="protein sequence ID" value="GIF90020.1"/>
    <property type="molecule type" value="Genomic_DNA"/>
</dbReference>
<dbReference type="EC" id="2.1.1.113" evidence="2"/>
<keyword evidence="3" id="KW-0489">Methyltransferase</keyword>
<proteinExistence type="inferred from homology"/>
<dbReference type="GO" id="GO:0032259">
    <property type="term" value="P:methylation"/>
    <property type="evidence" value="ECO:0007669"/>
    <property type="project" value="UniProtKB-KW"/>
</dbReference>
<evidence type="ECO:0000256" key="4">
    <source>
        <dbReference type="ARBA" id="ARBA00022679"/>
    </source>
</evidence>
<organism evidence="9 10">
    <name type="scientific">Catellatospora chokoriensis</name>
    <dbReference type="NCBI Taxonomy" id="310353"/>
    <lineage>
        <taxon>Bacteria</taxon>
        <taxon>Bacillati</taxon>
        <taxon>Actinomycetota</taxon>
        <taxon>Actinomycetes</taxon>
        <taxon>Micromonosporales</taxon>
        <taxon>Micromonosporaceae</taxon>
        <taxon>Catellatospora</taxon>
    </lineage>
</organism>
<evidence type="ECO:0000313" key="10">
    <source>
        <dbReference type="Proteomes" id="UP000619293"/>
    </source>
</evidence>
<dbReference type="InterPro" id="IPR029063">
    <property type="entry name" value="SAM-dependent_MTases_sf"/>
</dbReference>
<comment type="catalytic activity">
    <reaction evidence="7">
        <text>a 2'-deoxycytidine in DNA + S-adenosyl-L-methionine = an N(4)-methyl-2'-deoxycytidine in DNA + S-adenosyl-L-homocysteine + H(+)</text>
        <dbReference type="Rhea" id="RHEA:16857"/>
        <dbReference type="Rhea" id="RHEA-COMP:11369"/>
        <dbReference type="Rhea" id="RHEA-COMP:13674"/>
        <dbReference type="ChEBI" id="CHEBI:15378"/>
        <dbReference type="ChEBI" id="CHEBI:57856"/>
        <dbReference type="ChEBI" id="CHEBI:59789"/>
        <dbReference type="ChEBI" id="CHEBI:85452"/>
        <dbReference type="ChEBI" id="CHEBI:137933"/>
        <dbReference type="EC" id="2.1.1.113"/>
    </reaction>
</comment>
<protein>
    <recommendedName>
        <fullName evidence="2">site-specific DNA-methyltransferase (cytosine-N(4)-specific)</fullName>
        <ecNumber evidence="2">2.1.1.113</ecNumber>
    </recommendedName>
</protein>
<evidence type="ECO:0000256" key="5">
    <source>
        <dbReference type="ARBA" id="ARBA00022691"/>
    </source>
</evidence>
<keyword evidence="10" id="KW-1185">Reference proteome</keyword>
<evidence type="ECO:0000256" key="3">
    <source>
        <dbReference type="ARBA" id="ARBA00022603"/>
    </source>
</evidence>
<evidence type="ECO:0000313" key="9">
    <source>
        <dbReference type="EMBL" id="GIF90020.1"/>
    </source>
</evidence>
<evidence type="ECO:0000256" key="8">
    <source>
        <dbReference type="SAM" id="MobiDB-lite"/>
    </source>
</evidence>
<dbReference type="Gene3D" id="3.40.50.150">
    <property type="entry name" value="Vaccinia Virus protein VP39"/>
    <property type="match status" value="2"/>
</dbReference>
<comment type="caution">
    <text evidence="9">The sequence shown here is derived from an EMBL/GenBank/DDBJ whole genome shotgun (WGS) entry which is preliminary data.</text>
</comment>
<accession>A0A8J3NT95</accession>
<evidence type="ECO:0000256" key="7">
    <source>
        <dbReference type="ARBA" id="ARBA00049120"/>
    </source>
</evidence>
<dbReference type="GO" id="GO:0015667">
    <property type="term" value="F:site-specific DNA-methyltransferase (cytosine-N4-specific) activity"/>
    <property type="evidence" value="ECO:0007669"/>
    <property type="project" value="UniProtKB-EC"/>
</dbReference>
<gene>
    <name evidence="9" type="ORF">Cch02nite_34640</name>
</gene>
<dbReference type="InterPro" id="IPR017985">
    <property type="entry name" value="MeTrfase_CN4_CS"/>
</dbReference>
<dbReference type="PROSITE" id="PS00093">
    <property type="entry name" value="N4_MTASE"/>
    <property type="match status" value="1"/>
</dbReference>
<evidence type="ECO:0000256" key="6">
    <source>
        <dbReference type="ARBA" id="ARBA00022747"/>
    </source>
</evidence>
<dbReference type="AlphaFoldDB" id="A0A8J3NT95"/>
<dbReference type="GO" id="GO:0009307">
    <property type="term" value="P:DNA restriction-modification system"/>
    <property type="evidence" value="ECO:0007669"/>
    <property type="project" value="UniProtKB-KW"/>
</dbReference>
<evidence type="ECO:0000256" key="2">
    <source>
        <dbReference type="ARBA" id="ARBA00012185"/>
    </source>
</evidence>
<reference evidence="9 10" key="1">
    <citation type="submission" date="2021-01" db="EMBL/GenBank/DDBJ databases">
        <title>Whole genome shotgun sequence of Catellatospora chokoriensis NBRC 107358.</title>
        <authorList>
            <person name="Komaki H."/>
            <person name="Tamura T."/>
        </authorList>
    </citation>
    <scope>NUCLEOTIDE SEQUENCE [LARGE SCALE GENOMIC DNA]</scope>
    <source>
        <strain evidence="9 10">NBRC 107358</strain>
    </source>
</reference>
<evidence type="ECO:0000256" key="1">
    <source>
        <dbReference type="ARBA" id="ARBA00010203"/>
    </source>
</evidence>